<feature type="region of interest" description="Disordered" evidence="1">
    <location>
        <begin position="125"/>
        <end position="224"/>
    </location>
</feature>
<feature type="compositionally biased region" description="Low complexity" evidence="1">
    <location>
        <begin position="129"/>
        <end position="160"/>
    </location>
</feature>
<reference evidence="3" key="1">
    <citation type="journal article" date="2011" name="Proc. Natl. Acad. Sci. U.S.A.">
        <title>Obligate biotrophy features unraveled by the genomic analysis of rust fungi.</title>
        <authorList>
            <person name="Duplessis S."/>
            <person name="Cuomo C.A."/>
            <person name="Lin Y.-C."/>
            <person name="Aerts A."/>
            <person name="Tisserant E."/>
            <person name="Veneault-Fourrey C."/>
            <person name="Joly D.L."/>
            <person name="Hacquard S."/>
            <person name="Amselem J."/>
            <person name="Cantarel B.L."/>
            <person name="Chiu R."/>
            <person name="Coutinho P.M."/>
            <person name="Feau N."/>
            <person name="Field M."/>
            <person name="Frey P."/>
            <person name="Gelhaye E."/>
            <person name="Goldberg J."/>
            <person name="Grabherr M.G."/>
            <person name="Kodira C.D."/>
            <person name="Kohler A."/>
            <person name="Kuees U."/>
            <person name="Lindquist E.A."/>
            <person name="Lucas S.M."/>
            <person name="Mago R."/>
            <person name="Mauceli E."/>
            <person name="Morin E."/>
            <person name="Murat C."/>
            <person name="Pangilinan J.L."/>
            <person name="Park R."/>
            <person name="Pearson M."/>
            <person name="Quesneville H."/>
            <person name="Rouhier N."/>
            <person name="Sakthikumar S."/>
            <person name="Salamov A.A."/>
            <person name="Schmutz J."/>
            <person name="Selles B."/>
            <person name="Shapiro H."/>
            <person name="Tanguay P."/>
            <person name="Tuskan G.A."/>
            <person name="Henrissat B."/>
            <person name="Van de Peer Y."/>
            <person name="Rouze P."/>
            <person name="Ellis J.G."/>
            <person name="Dodds P.N."/>
            <person name="Schein J.E."/>
            <person name="Zhong S."/>
            <person name="Hamelin R.C."/>
            <person name="Grigoriev I.V."/>
            <person name="Szabo L.J."/>
            <person name="Martin F."/>
        </authorList>
    </citation>
    <scope>NUCLEOTIDE SEQUENCE [LARGE SCALE GENOMIC DNA]</scope>
    <source>
        <strain evidence="3">98AG31 / pathotype 3-4-7</strain>
    </source>
</reference>
<dbReference type="HOGENOM" id="CLU_507222_0_0_1"/>
<proteinExistence type="predicted"/>
<evidence type="ECO:0000313" key="2">
    <source>
        <dbReference type="EMBL" id="EGG06620.1"/>
    </source>
</evidence>
<organism evidence="3">
    <name type="scientific">Melampsora larici-populina (strain 98AG31 / pathotype 3-4-7)</name>
    <name type="common">Poplar leaf rust fungus</name>
    <dbReference type="NCBI Taxonomy" id="747676"/>
    <lineage>
        <taxon>Eukaryota</taxon>
        <taxon>Fungi</taxon>
        <taxon>Dikarya</taxon>
        <taxon>Basidiomycota</taxon>
        <taxon>Pucciniomycotina</taxon>
        <taxon>Pucciniomycetes</taxon>
        <taxon>Pucciniales</taxon>
        <taxon>Melampsoraceae</taxon>
        <taxon>Melampsora</taxon>
    </lineage>
</organism>
<evidence type="ECO:0000313" key="3">
    <source>
        <dbReference type="Proteomes" id="UP000001072"/>
    </source>
</evidence>
<dbReference type="KEGG" id="mlr:MELLADRAFT_106566"/>
<name>F4RLX5_MELLP</name>
<protein>
    <submittedName>
        <fullName evidence="2">Uncharacterized protein</fullName>
    </submittedName>
</protein>
<dbReference type="AlphaFoldDB" id="F4RLX5"/>
<gene>
    <name evidence="2" type="ORF">MELLADRAFT_106566</name>
</gene>
<dbReference type="STRING" id="747676.F4RLX5"/>
<sequence length="537" mass="60624">MNPWREGQESPTVSSIFGRDQPPHQGTSRQQVPHGPHPPPTGKPSWRVLAQRYQQQWGLEANISGFIPPGPVWPNGPPPDLQPPPPRYSMPQVPCFTDLPPHFVPQTVPQFAQNQPHFAQNAPPPPFATPQFPQNQEPPFQPQMHHQPPPFHFAQAANPQMSQQAPSQFHFSQNGSNFAAPPHMHHQPPPQPEFGQYQHQPQAGQQQRLTPTARPTSRAPTVEMVTDSRAPKIQENLCYYGDAKGLQRFLVEIHDELDQIVWKDDKSKINWIARHFNSTSSNSSSTQIWFMGLLQRNAFCQGYLNPYGNLKALSYDIPKLLNLDNFSDELIYKFGDKHADKTFLHPSIQMEAARVAGWVNKTDLTRKQAMAVEAADILDLRSKVAHMHPHLKVPGEVYRHPNHHPLSKPIHHQLQHQALNSCNNNGPIPMDIVVNKLSLQQDGSNPFPAIRRICNSQRLCYDCLKVYDDKHKRLRGVHGRRSCPNPPARMEDKLKLLRSSVNLSLNSAPGQPTQISAMDLEDAEYAAYTSLPTATID</sequence>
<keyword evidence="3" id="KW-1185">Reference proteome</keyword>
<dbReference type="EMBL" id="GL883107">
    <property type="protein sequence ID" value="EGG06620.1"/>
    <property type="molecule type" value="Genomic_DNA"/>
</dbReference>
<accession>F4RLX5</accession>
<feature type="region of interest" description="Disordered" evidence="1">
    <location>
        <begin position="1"/>
        <end position="47"/>
    </location>
</feature>
<evidence type="ECO:0000256" key="1">
    <source>
        <dbReference type="SAM" id="MobiDB-lite"/>
    </source>
</evidence>
<dbReference type="Proteomes" id="UP000001072">
    <property type="component" value="Unassembled WGS sequence"/>
</dbReference>
<dbReference type="VEuPathDB" id="FungiDB:MELLADRAFT_106566"/>
<dbReference type="OrthoDB" id="2273864at2759"/>
<dbReference type="GeneID" id="18922923"/>
<feature type="compositionally biased region" description="Low complexity" evidence="1">
    <location>
        <begin position="196"/>
        <end position="221"/>
    </location>
</feature>
<feature type="compositionally biased region" description="Polar residues" evidence="1">
    <location>
        <begin position="161"/>
        <end position="177"/>
    </location>
</feature>
<dbReference type="RefSeq" id="XP_007410060.1">
    <property type="nucleotide sequence ID" value="XM_007409998.1"/>
</dbReference>
<dbReference type="InParanoid" id="F4RLX5"/>